<dbReference type="STRING" id="930990.A0A067MKV4"/>
<dbReference type="GO" id="GO:0020037">
    <property type="term" value="F:heme binding"/>
    <property type="evidence" value="ECO:0007669"/>
    <property type="project" value="InterPro"/>
</dbReference>
<dbReference type="PANTHER" id="PTHR24305:SF166">
    <property type="entry name" value="CYTOCHROME P450 12A4, MITOCHONDRIAL-RELATED"/>
    <property type="match status" value="1"/>
</dbReference>
<evidence type="ECO:0000256" key="4">
    <source>
        <dbReference type="ARBA" id="ARBA00022617"/>
    </source>
</evidence>
<dbReference type="SUPFAM" id="SSF48264">
    <property type="entry name" value="Cytochrome P450"/>
    <property type="match status" value="1"/>
</dbReference>
<dbReference type="GO" id="GO:0004497">
    <property type="term" value="F:monooxygenase activity"/>
    <property type="evidence" value="ECO:0007669"/>
    <property type="project" value="UniProtKB-KW"/>
</dbReference>
<dbReference type="CDD" id="cd11069">
    <property type="entry name" value="CYP_FUM15-like"/>
    <property type="match status" value="1"/>
</dbReference>
<dbReference type="GO" id="GO:0005506">
    <property type="term" value="F:iron ion binding"/>
    <property type="evidence" value="ECO:0007669"/>
    <property type="project" value="InterPro"/>
</dbReference>
<dbReference type="Pfam" id="PF00067">
    <property type="entry name" value="p450"/>
    <property type="match status" value="1"/>
</dbReference>
<dbReference type="HOGENOM" id="CLU_001570_5_11_1"/>
<dbReference type="PRINTS" id="PR00465">
    <property type="entry name" value="EP450IV"/>
</dbReference>
<keyword evidence="7 9" id="KW-0408">Iron</keyword>
<dbReference type="InterPro" id="IPR002403">
    <property type="entry name" value="Cyt_P450_E_grp-IV"/>
</dbReference>
<comment type="similarity">
    <text evidence="3">Belongs to the cytochrome P450 family.</text>
</comment>
<evidence type="ECO:0000256" key="5">
    <source>
        <dbReference type="ARBA" id="ARBA00022723"/>
    </source>
</evidence>
<evidence type="ECO:0000256" key="7">
    <source>
        <dbReference type="ARBA" id="ARBA00023004"/>
    </source>
</evidence>
<dbReference type="InterPro" id="IPR036396">
    <property type="entry name" value="Cyt_P450_sf"/>
</dbReference>
<evidence type="ECO:0000313" key="11">
    <source>
        <dbReference type="Proteomes" id="UP000027195"/>
    </source>
</evidence>
<gene>
    <name evidence="10" type="ORF">BOTBODRAFT_34483</name>
</gene>
<dbReference type="GO" id="GO:0016705">
    <property type="term" value="F:oxidoreductase activity, acting on paired donors, with incorporation or reduction of molecular oxygen"/>
    <property type="evidence" value="ECO:0007669"/>
    <property type="project" value="InterPro"/>
</dbReference>
<keyword evidence="8" id="KW-0503">Monooxygenase</keyword>
<protein>
    <recommendedName>
        <fullName evidence="12">Cytochrome P450</fullName>
    </recommendedName>
</protein>
<dbReference type="Proteomes" id="UP000027195">
    <property type="component" value="Unassembled WGS sequence"/>
</dbReference>
<keyword evidence="5 9" id="KW-0479">Metal-binding</keyword>
<accession>A0A067MKV4</accession>
<proteinExistence type="inferred from homology"/>
<evidence type="ECO:0000256" key="6">
    <source>
        <dbReference type="ARBA" id="ARBA00023002"/>
    </source>
</evidence>
<sequence length="558" mass="61584">MSSSAVILHDYLSWKLALCLFPAVYLLPRIYNGLAKLLQPLTSGLKDLPGPENKSYFMGNVGEILAGEGRTVQMGWTEKYGPVYRYHTMLGSYRLYSTDTRVLSYVVANAADFPKPSDLRDTLGVILGNGLLCVEGATHKRQRQVMNPSFGPSQIRNLSPIFFDKAQELRGILIGKMATLPENTIYQADMLAWLSRAALDVIGLAGFGYDFASLSEGSEADSLASAFNTAFGGALAPNALEMMRTLFPILQLIPDWSERTRKVKESHATMRRIGTKIIEDKKTALLAGAGGGKEAVVEKNSVKDKDLLSLLIKANIASDVAESQRMSDEEVLGQISTFIMAGHETTSTTTSWALHELTCHPEIQEKLRAELEGLPAEGATYDEVSALPYLDGVVRETLRLHVAIECTTRVAAKDHVVPTSEPFVDRKGVKRNEILVKKGDAVFFNMTHVNRLKSIWGEDALEFKPERWLSPPPKASTVPSVYSNIFTFFAGSRGCIGHRFAVAEIKILLFTLVRDIIFEAAIKPEDIETKATLITRPQLRSQPEQGSQLPMLLKLVNH</sequence>
<reference evidence="11" key="1">
    <citation type="journal article" date="2014" name="Proc. Natl. Acad. Sci. U.S.A.">
        <title>Extensive sampling of basidiomycete genomes demonstrates inadequacy of the white-rot/brown-rot paradigm for wood decay fungi.</title>
        <authorList>
            <person name="Riley R."/>
            <person name="Salamov A.A."/>
            <person name="Brown D.W."/>
            <person name="Nagy L.G."/>
            <person name="Floudas D."/>
            <person name="Held B.W."/>
            <person name="Levasseur A."/>
            <person name="Lombard V."/>
            <person name="Morin E."/>
            <person name="Otillar R."/>
            <person name="Lindquist E.A."/>
            <person name="Sun H."/>
            <person name="LaButti K.M."/>
            <person name="Schmutz J."/>
            <person name="Jabbour D."/>
            <person name="Luo H."/>
            <person name="Baker S.E."/>
            <person name="Pisabarro A.G."/>
            <person name="Walton J.D."/>
            <person name="Blanchette R.A."/>
            <person name="Henrissat B."/>
            <person name="Martin F."/>
            <person name="Cullen D."/>
            <person name="Hibbett D.S."/>
            <person name="Grigoriev I.V."/>
        </authorList>
    </citation>
    <scope>NUCLEOTIDE SEQUENCE [LARGE SCALE GENOMIC DNA]</scope>
    <source>
        <strain evidence="11">FD-172 SS1</strain>
    </source>
</reference>
<evidence type="ECO:0000256" key="2">
    <source>
        <dbReference type="ARBA" id="ARBA00005179"/>
    </source>
</evidence>
<dbReference type="InterPro" id="IPR050121">
    <property type="entry name" value="Cytochrome_P450_monoxygenase"/>
</dbReference>
<dbReference type="PANTHER" id="PTHR24305">
    <property type="entry name" value="CYTOCHROME P450"/>
    <property type="match status" value="1"/>
</dbReference>
<evidence type="ECO:0000256" key="1">
    <source>
        <dbReference type="ARBA" id="ARBA00001971"/>
    </source>
</evidence>
<keyword evidence="4 9" id="KW-0349">Heme</keyword>
<dbReference type="InterPro" id="IPR001128">
    <property type="entry name" value="Cyt_P450"/>
</dbReference>
<organism evidence="10 11">
    <name type="scientific">Botryobasidium botryosum (strain FD-172 SS1)</name>
    <dbReference type="NCBI Taxonomy" id="930990"/>
    <lineage>
        <taxon>Eukaryota</taxon>
        <taxon>Fungi</taxon>
        <taxon>Dikarya</taxon>
        <taxon>Basidiomycota</taxon>
        <taxon>Agaricomycotina</taxon>
        <taxon>Agaricomycetes</taxon>
        <taxon>Cantharellales</taxon>
        <taxon>Botryobasidiaceae</taxon>
        <taxon>Botryobasidium</taxon>
    </lineage>
</organism>
<dbReference type="InParanoid" id="A0A067MKV4"/>
<keyword evidence="11" id="KW-1185">Reference proteome</keyword>
<keyword evidence="6" id="KW-0560">Oxidoreductase</keyword>
<dbReference type="AlphaFoldDB" id="A0A067MKV4"/>
<dbReference type="EMBL" id="KL198050">
    <property type="protein sequence ID" value="KDQ12517.1"/>
    <property type="molecule type" value="Genomic_DNA"/>
</dbReference>
<evidence type="ECO:0000256" key="9">
    <source>
        <dbReference type="PIRSR" id="PIRSR602403-1"/>
    </source>
</evidence>
<dbReference type="PRINTS" id="PR00385">
    <property type="entry name" value="P450"/>
</dbReference>
<dbReference type="Gene3D" id="1.10.630.10">
    <property type="entry name" value="Cytochrome P450"/>
    <property type="match status" value="1"/>
</dbReference>
<dbReference type="OrthoDB" id="1470350at2759"/>
<evidence type="ECO:0008006" key="12">
    <source>
        <dbReference type="Google" id="ProtNLM"/>
    </source>
</evidence>
<comment type="cofactor">
    <cofactor evidence="1 9">
        <name>heme</name>
        <dbReference type="ChEBI" id="CHEBI:30413"/>
    </cofactor>
</comment>
<name>A0A067MKV4_BOTB1</name>
<evidence type="ECO:0000256" key="8">
    <source>
        <dbReference type="ARBA" id="ARBA00023033"/>
    </source>
</evidence>
<evidence type="ECO:0000313" key="10">
    <source>
        <dbReference type="EMBL" id="KDQ12517.1"/>
    </source>
</evidence>
<comment type="pathway">
    <text evidence="2">Secondary metabolite biosynthesis.</text>
</comment>
<feature type="binding site" description="axial binding residue" evidence="9">
    <location>
        <position position="495"/>
    </location>
    <ligand>
        <name>heme</name>
        <dbReference type="ChEBI" id="CHEBI:30413"/>
    </ligand>
    <ligandPart>
        <name>Fe</name>
        <dbReference type="ChEBI" id="CHEBI:18248"/>
    </ligandPart>
</feature>
<evidence type="ECO:0000256" key="3">
    <source>
        <dbReference type="ARBA" id="ARBA00010617"/>
    </source>
</evidence>